<gene>
    <name evidence="2" type="ORF">BDP27DRAFT_1406492</name>
</gene>
<dbReference type="EMBL" id="JADNRY010000189">
    <property type="protein sequence ID" value="KAF9061836.1"/>
    <property type="molecule type" value="Genomic_DNA"/>
</dbReference>
<dbReference type="AlphaFoldDB" id="A0A9P5PBA6"/>
<keyword evidence="3" id="KW-1185">Reference proteome</keyword>
<evidence type="ECO:0000256" key="1">
    <source>
        <dbReference type="SAM" id="MobiDB-lite"/>
    </source>
</evidence>
<evidence type="ECO:0000313" key="2">
    <source>
        <dbReference type="EMBL" id="KAF9061836.1"/>
    </source>
</evidence>
<organism evidence="2 3">
    <name type="scientific">Rhodocollybia butyracea</name>
    <dbReference type="NCBI Taxonomy" id="206335"/>
    <lineage>
        <taxon>Eukaryota</taxon>
        <taxon>Fungi</taxon>
        <taxon>Dikarya</taxon>
        <taxon>Basidiomycota</taxon>
        <taxon>Agaricomycotina</taxon>
        <taxon>Agaricomycetes</taxon>
        <taxon>Agaricomycetidae</taxon>
        <taxon>Agaricales</taxon>
        <taxon>Marasmiineae</taxon>
        <taxon>Omphalotaceae</taxon>
        <taxon>Rhodocollybia</taxon>
    </lineage>
</organism>
<sequence length="156" mass="17689">MAFRGWFWVARWNGGNKRVFETAPERTIPVVFKYSSKAQIVTSSSSGNTYSKTFQLLAGKSETDTEYEPTWSYMDSAEPNPGKVKEGLGIGKNARKKPDVPRSEKLNNAQCILRLHRLIVHKRRKHQSIEALRAHAFTLTRSSKRRYGSLSGSLES</sequence>
<comment type="caution">
    <text evidence="2">The sequence shown here is derived from an EMBL/GenBank/DDBJ whole genome shotgun (WGS) entry which is preliminary data.</text>
</comment>
<protein>
    <submittedName>
        <fullName evidence="2">Uncharacterized protein</fullName>
    </submittedName>
</protein>
<evidence type="ECO:0000313" key="3">
    <source>
        <dbReference type="Proteomes" id="UP000772434"/>
    </source>
</evidence>
<accession>A0A9P5PBA6</accession>
<name>A0A9P5PBA6_9AGAR</name>
<feature type="region of interest" description="Disordered" evidence="1">
    <location>
        <begin position="71"/>
        <end position="103"/>
    </location>
</feature>
<reference evidence="2" key="1">
    <citation type="submission" date="2020-11" db="EMBL/GenBank/DDBJ databases">
        <authorList>
            <consortium name="DOE Joint Genome Institute"/>
            <person name="Ahrendt S."/>
            <person name="Riley R."/>
            <person name="Andreopoulos W."/>
            <person name="Labutti K."/>
            <person name="Pangilinan J."/>
            <person name="Ruiz-Duenas F.J."/>
            <person name="Barrasa J.M."/>
            <person name="Sanchez-Garcia M."/>
            <person name="Camarero S."/>
            <person name="Miyauchi S."/>
            <person name="Serrano A."/>
            <person name="Linde D."/>
            <person name="Babiker R."/>
            <person name="Drula E."/>
            <person name="Ayuso-Fernandez I."/>
            <person name="Pacheco R."/>
            <person name="Padilla G."/>
            <person name="Ferreira P."/>
            <person name="Barriuso J."/>
            <person name="Kellner H."/>
            <person name="Castanera R."/>
            <person name="Alfaro M."/>
            <person name="Ramirez L."/>
            <person name="Pisabarro A.G."/>
            <person name="Kuo A."/>
            <person name="Tritt A."/>
            <person name="Lipzen A."/>
            <person name="He G."/>
            <person name="Yan M."/>
            <person name="Ng V."/>
            <person name="Cullen D."/>
            <person name="Martin F."/>
            <person name="Rosso M.-N."/>
            <person name="Henrissat B."/>
            <person name="Hibbett D."/>
            <person name="Martinez A.T."/>
            <person name="Grigoriev I.V."/>
        </authorList>
    </citation>
    <scope>NUCLEOTIDE SEQUENCE</scope>
    <source>
        <strain evidence="2">AH 40177</strain>
    </source>
</reference>
<proteinExistence type="predicted"/>
<dbReference type="Proteomes" id="UP000772434">
    <property type="component" value="Unassembled WGS sequence"/>
</dbReference>